<evidence type="ECO:0000256" key="4">
    <source>
        <dbReference type="ARBA" id="ARBA00022679"/>
    </source>
</evidence>
<evidence type="ECO:0000259" key="6">
    <source>
        <dbReference type="Pfam" id="PF00862"/>
    </source>
</evidence>
<organism evidence="7 8">
    <name type="scientific">Coptis chinensis</name>
    <dbReference type="NCBI Taxonomy" id="261450"/>
    <lineage>
        <taxon>Eukaryota</taxon>
        <taxon>Viridiplantae</taxon>
        <taxon>Streptophyta</taxon>
        <taxon>Embryophyta</taxon>
        <taxon>Tracheophyta</taxon>
        <taxon>Spermatophyta</taxon>
        <taxon>Magnoliopsida</taxon>
        <taxon>Ranunculales</taxon>
        <taxon>Ranunculaceae</taxon>
        <taxon>Coptidoideae</taxon>
        <taxon>Coptis</taxon>
    </lineage>
</organism>
<dbReference type="AlphaFoldDB" id="A0A835HB03"/>
<feature type="non-terminal residue" evidence="7">
    <location>
        <position position="148"/>
    </location>
</feature>
<keyword evidence="3" id="KW-0328">Glycosyltransferase</keyword>
<dbReference type="Proteomes" id="UP000631114">
    <property type="component" value="Unassembled WGS sequence"/>
</dbReference>
<dbReference type="InterPro" id="IPR000368">
    <property type="entry name" value="Sucrose_synth_GT-B1"/>
</dbReference>
<dbReference type="GO" id="GO:0016157">
    <property type="term" value="F:sucrose synthase activity"/>
    <property type="evidence" value="ECO:0007669"/>
    <property type="project" value="UniProtKB-EC"/>
</dbReference>
<dbReference type="PANTHER" id="PTHR45839">
    <property type="match status" value="1"/>
</dbReference>
<name>A0A835HB03_9MAGN</name>
<keyword evidence="4" id="KW-0808">Transferase</keyword>
<dbReference type="OrthoDB" id="937291at2759"/>
<comment type="caution">
    <text evidence="7">The sequence shown here is derived from an EMBL/GenBank/DDBJ whole genome shotgun (WGS) entry which is preliminary data.</text>
</comment>
<proteinExistence type="inferred from homology"/>
<evidence type="ECO:0000313" key="8">
    <source>
        <dbReference type="Proteomes" id="UP000631114"/>
    </source>
</evidence>
<keyword evidence="8" id="KW-1185">Reference proteome</keyword>
<gene>
    <name evidence="7" type="ORF">IFM89_035532</name>
</gene>
<dbReference type="Gene3D" id="3.40.50.2000">
    <property type="entry name" value="Glycogen Phosphorylase B"/>
    <property type="match status" value="2"/>
</dbReference>
<evidence type="ECO:0000256" key="5">
    <source>
        <dbReference type="ARBA" id="ARBA00049030"/>
    </source>
</evidence>
<evidence type="ECO:0000256" key="3">
    <source>
        <dbReference type="ARBA" id="ARBA00022676"/>
    </source>
</evidence>
<protein>
    <recommendedName>
        <fullName evidence="2">sucrose synthase</fullName>
        <ecNumber evidence="2">2.4.1.13</ecNumber>
    </recommendedName>
</protein>
<evidence type="ECO:0000256" key="1">
    <source>
        <dbReference type="ARBA" id="ARBA00005894"/>
    </source>
</evidence>
<dbReference type="InterPro" id="IPR012820">
    <property type="entry name" value="Sucrose_synthase_pln/cyn"/>
</dbReference>
<dbReference type="GO" id="GO:0005985">
    <property type="term" value="P:sucrose metabolic process"/>
    <property type="evidence" value="ECO:0007669"/>
    <property type="project" value="InterPro"/>
</dbReference>
<feature type="domain" description="Sucrose synthase first GT-B" evidence="6">
    <location>
        <begin position="42"/>
        <end position="94"/>
    </location>
</feature>
<dbReference type="EC" id="2.4.1.13" evidence="2"/>
<evidence type="ECO:0000256" key="2">
    <source>
        <dbReference type="ARBA" id="ARBA00012540"/>
    </source>
</evidence>
<sequence length="148" mass="16521">MDFKDVANEIAGEIQGKPDLIIGNYNDGNLVASLLANKLGVTQFTADLYAMNHTDFIITSTFQEIVGSQDIVGQYERHTAITLPRLYRVVHEENDEKARKDIIIKYADVATLGNLYVDVVLSVPTLPAPSFEERRAYMDKLSSSKPDK</sequence>
<evidence type="ECO:0000313" key="7">
    <source>
        <dbReference type="EMBL" id="KAF9594962.1"/>
    </source>
</evidence>
<dbReference type="EMBL" id="JADFTS010000008">
    <property type="protein sequence ID" value="KAF9594962.1"/>
    <property type="molecule type" value="Genomic_DNA"/>
</dbReference>
<dbReference type="PANTHER" id="PTHR45839:SF7">
    <property type="entry name" value="SUCROSE SYNTHASE 1"/>
    <property type="match status" value="1"/>
</dbReference>
<comment type="catalytic activity">
    <reaction evidence="5">
        <text>an NDP-alpha-D-glucose + D-fructose = a ribonucleoside 5'-diphosphate + sucrose + H(+)</text>
        <dbReference type="Rhea" id="RHEA:16241"/>
        <dbReference type="ChEBI" id="CHEBI:15378"/>
        <dbReference type="ChEBI" id="CHEBI:17992"/>
        <dbReference type="ChEBI" id="CHEBI:37721"/>
        <dbReference type="ChEBI" id="CHEBI:57930"/>
        <dbReference type="ChEBI" id="CHEBI:76533"/>
        <dbReference type="EC" id="2.4.1.13"/>
    </reaction>
</comment>
<accession>A0A835HB03</accession>
<comment type="similarity">
    <text evidence="1">Belongs to the glycosyltransferase 1 family. Plant sucrose synthase subfamily.</text>
</comment>
<reference evidence="7 8" key="1">
    <citation type="submission" date="2020-10" db="EMBL/GenBank/DDBJ databases">
        <title>The Coptis chinensis genome and diversification of protoberbering-type alkaloids.</title>
        <authorList>
            <person name="Wang B."/>
            <person name="Shu S."/>
            <person name="Song C."/>
            <person name="Liu Y."/>
        </authorList>
    </citation>
    <scope>NUCLEOTIDE SEQUENCE [LARGE SCALE GENOMIC DNA]</scope>
    <source>
        <strain evidence="7">HL-2020</strain>
        <tissue evidence="7">Leaf</tissue>
    </source>
</reference>
<dbReference type="Pfam" id="PF00862">
    <property type="entry name" value="GT-B_Sucrose_synth"/>
    <property type="match status" value="1"/>
</dbReference>